<gene>
    <name evidence="2" type="ORF">P24_07904</name>
</gene>
<organism evidence="2 3">
    <name type="scientific">Oceanibaculum indicum P24</name>
    <dbReference type="NCBI Taxonomy" id="1207063"/>
    <lineage>
        <taxon>Bacteria</taxon>
        <taxon>Pseudomonadati</taxon>
        <taxon>Pseudomonadota</taxon>
        <taxon>Alphaproteobacteria</taxon>
        <taxon>Rhodospirillales</taxon>
        <taxon>Oceanibaculaceae</taxon>
        <taxon>Oceanibaculum</taxon>
    </lineage>
</organism>
<dbReference type="GO" id="GO:0003677">
    <property type="term" value="F:DNA binding"/>
    <property type="evidence" value="ECO:0007669"/>
    <property type="project" value="InterPro"/>
</dbReference>
<name>K2JPV1_9PROT</name>
<evidence type="ECO:0000313" key="2">
    <source>
        <dbReference type="EMBL" id="EKE76552.1"/>
    </source>
</evidence>
<evidence type="ECO:0000313" key="3">
    <source>
        <dbReference type="Proteomes" id="UP000006746"/>
    </source>
</evidence>
<dbReference type="InterPro" id="IPR010982">
    <property type="entry name" value="Lambda_DNA-bd_dom_sf"/>
</dbReference>
<dbReference type="SUPFAM" id="SSF47413">
    <property type="entry name" value="lambda repressor-like DNA-binding domains"/>
    <property type="match status" value="1"/>
</dbReference>
<evidence type="ECO:0000259" key="1">
    <source>
        <dbReference type="PROSITE" id="PS50943"/>
    </source>
</evidence>
<dbReference type="SMART" id="SM00530">
    <property type="entry name" value="HTH_XRE"/>
    <property type="match status" value="1"/>
</dbReference>
<protein>
    <submittedName>
        <fullName evidence="2">Helix-turn-helix domain-containing protein</fullName>
    </submittedName>
</protein>
<dbReference type="Proteomes" id="UP000006746">
    <property type="component" value="Unassembled WGS sequence"/>
</dbReference>
<sequence>MKISGYQCRAARALLGINQLELAAMAGVAKQTLADFERGARTPYARTLDDVVNALEKAGIQFLPAGDDHGEGVRFRDPG</sequence>
<dbReference type="STRING" id="1207063.P24_07904"/>
<dbReference type="EMBL" id="AMRL01000007">
    <property type="protein sequence ID" value="EKE76552.1"/>
    <property type="molecule type" value="Genomic_DNA"/>
</dbReference>
<dbReference type="PROSITE" id="PS50943">
    <property type="entry name" value="HTH_CROC1"/>
    <property type="match status" value="1"/>
</dbReference>
<dbReference type="Gene3D" id="1.10.260.40">
    <property type="entry name" value="lambda repressor-like DNA-binding domains"/>
    <property type="match status" value="1"/>
</dbReference>
<reference evidence="2 3" key="1">
    <citation type="journal article" date="2012" name="J. Bacteriol.">
        <title>Genome Sequence of Oceanibaculum indicum Type Strain P24.</title>
        <authorList>
            <person name="Lai Q."/>
            <person name="Shao Z."/>
        </authorList>
    </citation>
    <scope>NUCLEOTIDE SEQUENCE [LARGE SCALE GENOMIC DNA]</scope>
    <source>
        <strain evidence="2 3">P24</strain>
    </source>
</reference>
<keyword evidence="3" id="KW-1185">Reference proteome</keyword>
<dbReference type="CDD" id="cd00093">
    <property type="entry name" value="HTH_XRE"/>
    <property type="match status" value="1"/>
</dbReference>
<dbReference type="Pfam" id="PF01381">
    <property type="entry name" value="HTH_3"/>
    <property type="match status" value="1"/>
</dbReference>
<feature type="domain" description="HTH cro/C1-type" evidence="1">
    <location>
        <begin position="9"/>
        <end position="62"/>
    </location>
</feature>
<accession>K2JPV1</accession>
<comment type="caution">
    <text evidence="2">The sequence shown here is derived from an EMBL/GenBank/DDBJ whole genome shotgun (WGS) entry which is preliminary data.</text>
</comment>
<proteinExistence type="predicted"/>
<dbReference type="eggNOG" id="COG1476">
    <property type="taxonomic scope" value="Bacteria"/>
</dbReference>
<dbReference type="AlphaFoldDB" id="K2JPV1"/>
<dbReference type="InterPro" id="IPR001387">
    <property type="entry name" value="Cro/C1-type_HTH"/>
</dbReference>
<dbReference type="RefSeq" id="WP_008944190.1">
    <property type="nucleotide sequence ID" value="NZ_AMRL01000007.1"/>
</dbReference>